<accession>A0A8T9B340</accession>
<comment type="catalytic activity">
    <reaction evidence="1">
        <text>Thiol-dependent hydrolysis of ester, thioester, amide, peptide and isopeptide bonds formed by the C-terminal Gly of ubiquitin (a 76-residue protein attached to proteins as an intracellular targeting signal).</text>
        <dbReference type="EC" id="3.4.19.12"/>
    </reaction>
</comment>
<dbReference type="InterPro" id="IPR051346">
    <property type="entry name" value="OTU_Deubiquitinase"/>
</dbReference>
<keyword evidence="5" id="KW-0378">Hydrolase</keyword>
<evidence type="ECO:0000313" key="11">
    <source>
        <dbReference type="EMBL" id="TVY14318.1"/>
    </source>
</evidence>
<evidence type="ECO:0000256" key="7">
    <source>
        <dbReference type="SAM" id="MobiDB-lite"/>
    </source>
</evidence>
<gene>
    <name evidence="11" type="ORF">LARI1_G008691</name>
</gene>
<dbReference type="GO" id="GO:0006508">
    <property type="term" value="P:proteolysis"/>
    <property type="evidence" value="ECO:0007669"/>
    <property type="project" value="UniProtKB-KW"/>
</dbReference>
<keyword evidence="6" id="KW-0788">Thiol protease</keyword>
<feature type="region of interest" description="Disordered" evidence="7">
    <location>
        <begin position="2855"/>
        <end position="2885"/>
    </location>
</feature>
<dbReference type="PANTHER" id="PTHR13367">
    <property type="entry name" value="UBIQUITIN THIOESTERASE"/>
    <property type="match status" value="1"/>
</dbReference>
<evidence type="ECO:0000259" key="10">
    <source>
        <dbReference type="Pfam" id="PF20255"/>
    </source>
</evidence>
<name>A0A8T9B340_9HELO</name>
<dbReference type="Pfam" id="PF12359">
    <property type="entry name" value="DUF3645"/>
    <property type="match status" value="1"/>
</dbReference>
<feature type="compositionally biased region" description="Basic and acidic residues" evidence="7">
    <location>
        <begin position="2861"/>
        <end position="2874"/>
    </location>
</feature>
<evidence type="ECO:0000313" key="12">
    <source>
        <dbReference type="Proteomes" id="UP000469559"/>
    </source>
</evidence>
<dbReference type="OrthoDB" id="3182339at2759"/>
<reference evidence="11 12" key="1">
    <citation type="submission" date="2018-05" db="EMBL/GenBank/DDBJ databases">
        <title>Whole genome sequencing for identification of molecular markers to develop diagnostic detection tools for the regulated plant pathogen Lachnellula willkommii.</title>
        <authorList>
            <person name="Giroux E."/>
            <person name="Bilodeau G."/>
        </authorList>
    </citation>
    <scope>NUCLEOTIDE SEQUENCE [LARGE SCALE GENOMIC DNA]</scope>
    <source>
        <strain evidence="11 12">CBS 203.66</strain>
    </source>
</reference>
<evidence type="ECO:0000259" key="8">
    <source>
        <dbReference type="Pfam" id="PF12340"/>
    </source>
</evidence>
<dbReference type="InterPro" id="IPR022099">
    <property type="entry name" value="DUF3638"/>
</dbReference>
<dbReference type="Pfam" id="PF20255">
    <property type="entry name" value="DUF6606"/>
    <property type="match status" value="1"/>
</dbReference>
<evidence type="ECO:0000256" key="5">
    <source>
        <dbReference type="ARBA" id="ARBA00022801"/>
    </source>
</evidence>
<evidence type="ECO:0000259" key="9">
    <source>
        <dbReference type="Pfam" id="PF12359"/>
    </source>
</evidence>
<protein>
    <recommendedName>
        <fullName evidence="2">ubiquitinyl hydrolase 1</fullName>
        <ecNumber evidence="2">3.4.19.12</ecNumber>
    </recommendedName>
</protein>
<comment type="caution">
    <text evidence="11">The sequence shown here is derived from an EMBL/GenBank/DDBJ whole genome shotgun (WGS) entry which is preliminary data.</text>
</comment>
<proteinExistence type="predicted"/>
<dbReference type="InterPro" id="IPR022105">
    <property type="entry name" value="DUF3645"/>
</dbReference>
<dbReference type="Proteomes" id="UP000469559">
    <property type="component" value="Unassembled WGS sequence"/>
</dbReference>
<keyword evidence="4" id="KW-0833">Ubl conjugation pathway</keyword>
<dbReference type="EC" id="3.4.19.12" evidence="2"/>
<evidence type="ECO:0000256" key="6">
    <source>
        <dbReference type="ARBA" id="ARBA00022807"/>
    </source>
</evidence>
<dbReference type="InterPro" id="IPR046541">
    <property type="entry name" value="DUF6606"/>
</dbReference>
<dbReference type="EMBL" id="QGMF01000715">
    <property type="protein sequence ID" value="TVY14318.1"/>
    <property type="molecule type" value="Genomic_DNA"/>
</dbReference>
<sequence>MDRTSSRMSTTKGQEKMMYLIHHMFLPPKLPQNDDSNLKCEKFLLDTTIDALGAFKGHINDTKHDQGVVLDSVIDMVTNMRNVHEFDGDVGAVSEEKLLNALADLSKTGGTIPLYIRAQNAGVLISRVDDSIHFEAFELSPLNKTVITTKGRLRRSFPGPAHSVSIKIFENHSFQAAVAQTLAKMSHQAAMETRPQARKAERMHDEDRDTTHPKMVTELFTAFLGSVGEPAESAAMAKITTWLFVRVAMQLLFSRPIIRKLCPGDLYKPFMVFLKSHVLNLAHEYRLHCDFWYAMNAKLARRLLKLDPSIEVPGLDFVKNAMRKSNQVLHSKWSSIMEGNRSPVDLPSFAELDFGRDIFNSLPSFDEHIKSISQRKDGSNSVDFEPQSDLVIHQAEELPTCLDFSKTEYTSYNLKAFENWVASNLSRWLEFHKADPATCSKLGYLIQSYHSTASVSYSANPEALSLMLLTILELWIACDKSAIHICVLLGDYDPEIPGQLLQSLVLPFRSQMERLFRAEDYLDRRRASVKSSSPSIFRDFGNQHSFSVRYFDQSLEHQSLIEEIRKRATRAKQEKDNEFRQKRERYNHLMKLYNESECDFREVVIDSTTGVLGLRHDGNCTKCGHKSQAASLNILIHEWPLPKREFQARSTVFELKVPLSFGCWRDTTVFFLLDVLKTEYVSEEKPRATYPLKNYSGLSSYFKTFGSAQRIGILSQDKPHEATHRRCKSIATTSDVNDVCLDNGLHYQYYDASTECFVDMFLITDKVPNFCTYKLPTESSPLQKFLSRPSSMPNGPSPNTVVASQSDCPDHMSIDEYKALSSVPLGYRIQWQNILQLSVTSSVDFKKLETGLTILQSIHQAGPPSSGSVLRAGHEILDDDNLAHAILKALREAFQRVQENWESSQALSTFISLAARLLSLTSSDQIKEGCLHYLASVRVVAFGWVNLLRDKVHVAMSDDQKTYLLSRALEVALVCVDSFNIDERYLETLLAIPEDLSLLIQCSIVIQEGDHTLAHTSDPIVSLLYQRWRGLTYRSYPILATNIIESNSPSLDDAISKSWSAYKAGSGWRRSPKQNGHWLITRTAPQDNSHGLCVHFNLLTGELLVNGLPLARLPLRYEHHPMYRILFGSCAIEVMPTSVQGMEFSGKKEYAGYTLHFGINKTANEFSPSEHDLLVQAIKCGQKYELVPSRLLRGNFPVFFVEEFVHWYDCSDNSLEFRPVKNPWNSSPHNWRLTWSTSTPGWHMTKDDVSLVGIRCQTAEKLSGILNPLEDPFRIHTFFHHASSSLEIELPRLQLGFYLKLGDSSIYSRQFRGMSIDFDQSLGTLVGLRNRLMLRHENSGNRLVILPEGDVTWRAEGEHIQVMIDKDSATKAHAYHVDDQIGRLMDNGNLQSKLILCYLHALTSFCLPDPLTRKTGTEQALSVLNSAAVKSFDQLQQRNVEVLHQIAQLTPGRQYYPKDERVMQTVSWDLNLGFLAQHGGFYKSVKSIFDQADSTSIFYPDTNVKLPQLHQVELHLLQRDYIRSSTFRVSGFGAEDHTTNHDKVYGARDQDQSSSRYSQAFVMSSMIYHERKTLQYRPPTHFRDHLWKYLSRTQMSSKIIFGSKHPLQISDLNYDARLLDNDHSSDFLSENWCALHQTFSREHFRVEKFHLMLWFSTLAFASNANIQIIQTLASFYVLPSMAQHLPPQINSFQLSQGREVSRCELRESIQSARLPLRQCPEAHLTSWSRESRNELRQRRQDVFQHNQSNALDELRDALAKQFPSEVPVAPAHNTSTTFRTYIDVRKAINDAKPKFKTWFDNHQFYKYLSQIEDALSGSMVKAMDIPSCPFTLPVWNLERRHGFISIDDILIYSTAPKSTHVPEDLSDSLFTRLSHDPKRTTPRLAALINHLEAQAGSKYEDDYVKDLRESLACLQQEHGKEYGLQGTEIEIKMVLSDYLSRCKDHVSKIYANITSNLNFPVRVDSDSLQLSKFSAQAASVMQWPRLSPTFLLQQLTRHRWQKITSEWKRCIVEYGLSLAELQRAERLVSSSENHADLVKELQNPGHQNWSPMEYPESLLLEVESGIMIRKVQVHIAEQMRNPPSGSNFVMQLNMGEGKSSVIVPIVAASLADGSRLVRVIVAKPQSKQMFQMLVSKLGGLLDRRVYHMPFSRSLQLREAEANAIGNIYKECMTLGGVLLVQPEHLLSFKLMGLECLISGKKAVGNSLLSTQHFFDSSSRDIVDESDENFSVKFELVYTMGMQRPIELSPERWTHIQQMLNLVKLFAPSIKEKLPLSIEVTEHTRGGFPRTRVLQPDAGKQLFHLIAKHVCETGLDGFPIARQPEKVRDAVFRYITEPKLTADEIERVEKGEFWTDTTSNILLLIRGLIAGGVLAFSFGQKRWKVNYGLDATRNPKTRLTVPYRAKDSPAPRSEFSHPDVVIVLTSLSYYYGGLTNHDLFLAFAHLQKSDQADIEYQEWVKDAPDLKLAFHNLPGVNPKDRKQCIDHVFPHFRYAKGAVDYFLAHVVFPKEMKEFPKKLSASGWDIGQIKTHPTTGFSGTNDSRKVLPLSIEHLDLPEQKDTNALVLEYLLQSENSVALIPPRSEASRSDAEILLAMVTEMRPKVQVILDVGAQILELGNLGFAREWLKMSDLKRAQAAVFFDDNDELSILDRKGNIEPFQTSSFAKQLDVCIIFLDEAHTRGTDLILPPDYRAAVTLGPNLTKDRLVQACMRMRKLGKGQSVVFCVPEEIKTKILARTSKPDDADIELSDVLNWAISETCVDIRRSMPLWAAQGRRFEQQREIWAEARTDDGITLSKDQAEKFLEDESQTLDTRYRPRSNTKMVFSEQESENSNLKLIMERCREFKDLDLNSATLQEEQERELSPEIEQERQVEKPAPAEPADHHVHPDLTKFISTGIPISGSTAYTPAFESLRNTSAAAHIDVSQFPQDLLVTADFASTILVRGTSYISDAYQRPVQWVLTSTRPGSKDTVKHMIIISPHEAQELLPRIKASKYTTLHLYGPRQNLGFRSLDALDLYNVPARTLHLPRHLILQLNLFAGQLYLASFNEYKEVCNFLGLAWEKSSDTAPDGFIVRSRNRTRSELRSSGCTSTFSDSPVMFMKVLTTKIRRHCEGVDKTHMGKILDSILLQPSDFGALELEHGV</sequence>
<evidence type="ECO:0000256" key="2">
    <source>
        <dbReference type="ARBA" id="ARBA00012759"/>
    </source>
</evidence>
<feature type="domain" description="DUF3645" evidence="9">
    <location>
        <begin position="2391"/>
        <end position="2424"/>
    </location>
</feature>
<evidence type="ECO:0000256" key="3">
    <source>
        <dbReference type="ARBA" id="ARBA00022670"/>
    </source>
</evidence>
<dbReference type="PANTHER" id="PTHR13367:SF34">
    <property type="match status" value="1"/>
</dbReference>
<dbReference type="Pfam" id="PF12340">
    <property type="entry name" value="DUF3638"/>
    <property type="match status" value="1"/>
</dbReference>
<feature type="domain" description="DUF3638" evidence="8">
    <location>
        <begin position="2046"/>
        <end position="2269"/>
    </location>
</feature>
<organism evidence="11 12">
    <name type="scientific">Lachnellula arida</name>
    <dbReference type="NCBI Taxonomy" id="1316785"/>
    <lineage>
        <taxon>Eukaryota</taxon>
        <taxon>Fungi</taxon>
        <taxon>Dikarya</taxon>
        <taxon>Ascomycota</taxon>
        <taxon>Pezizomycotina</taxon>
        <taxon>Leotiomycetes</taxon>
        <taxon>Helotiales</taxon>
        <taxon>Lachnaceae</taxon>
        <taxon>Lachnellula</taxon>
    </lineage>
</organism>
<feature type="region of interest" description="Disordered" evidence="7">
    <location>
        <begin position="784"/>
        <end position="805"/>
    </location>
</feature>
<feature type="domain" description="DUF6606" evidence="10">
    <location>
        <begin position="20"/>
        <end position="279"/>
    </location>
</feature>
<keyword evidence="12" id="KW-1185">Reference proteome</keyword>
<evidence type="ECO:0000256" key="1">
    <source>
        <dbReference type="ARBA" id="ARBA00000707"/>
    </source>
</evidence>
<dbReference type="GO" id="GO:0004843">
    <property type="term" value="F:cysteine-type deubiquitinase activity"/>
    <property type="evidence" value="ECO:0007669"/>
    <property type="project" value="UniProtKB-EC"/>
</dbReference>
<evidence type="ECO:0000256" key="4">
    <source>
        <dbReference type="ARBA" id="ARBA00022786"/>
    </source>
</evidence>
<keyword evidence="3" id="KW-0645">Protease</keyword>